<evidence type="ECO:0000313" key="8">
    <source>
        <dbReference type="Proteomes" id="UP000654370"/>
    </source>
</evidence>
<sequence>MAEPIAANNNLEKEEIGYNNQAPGAGYNQGAAGAGYNHGAAGAGQLAPSAAAPAQRVIANPGPLGLSAFALTTFVLSLINAGAGLDPNGPSQVVVGLAIFYGGLVQLLAGMWEFATGNTFGATAFASYGGFWMSFGAIFIPGFGILEGYMGADGKLDAGVLDQSLGIYLLGWTIFTAILLIASHRSNMGLVSLFFFLFITFVLLSAGKFNASTTCTRAGGVFGIITALIAWYNALCGLLTRESSYFVLPNPSLNRRA</sequence>
<dbReference type="GO" id="GO:0005886">
    <property type="term" value="C:plasma membrane"/>
    <property type="evidence" value="ECO:0007669"/>
    <property type="project" value="TreeGrafter"/>
</dbReference>
<dbReference type="NCBIfam" id="NF038013">
    <property type="entry name" value="AceTr_1"/>
    <property type="match status" value="1"/>
</dbReference>
<organism evidence="7 8">
    <name type="scientific">Mortierella isabellina</name>
    <name type="common">Filamentous fungus</name>
    <name type="synonym">Umbelopsis isabellina</name>
    <dbReference type="NCBI Taxonomy" id="91625"/>
    <lineage>
        <taxon>Eukaryota</taxon>
        <taxon>Fungi</taxon>
        <taxon>Fungi incertae sedis</taxon>
        <taxon>Mucoromycota</taxon>
        <taxon>Mucoromycotina</taxon>
        <taxon>Umbelopsidomycetes</taxon>
        <taxon>Umbelopsidales</taxon>
        <taxon>Umbelopsidaceae</taxon>
        <taxon>Umbelopsis</taxon>
    </lineage>
</organism>
<comment type="caution">
    <text evidence="7">The sequence shown here is derived from an EMBL/GenBank/DDBJ whole genome shotgun (WGS) entry which is preliminary data.</text>
</comment>
<evidence type="ECO:0000256" key="6">
    <source>
        <dbReference type="SAM" id="Phobius"/>
    </source>
</evidence>
<dbReference type="InterPro" id="IPR051633">
    <property type="entry name" value="AceTr"/>
</dbReference>
<dbReference type="PANTHER" id="PTHR31123">
    <property type="entry name" value="ACCUMULATION OF DYADS PROTEIN 2-RELATED"/>
    <property type="match status" value="1"/>
</dbReference>
<dbReference type="AlphaFoldDB" id="A0A8H7PVP3"/>
<evidence type="ECO:0000256" key="1">
    <source>
        <dbReference type="ARBA" id="ARBA00004141"/>
    </source>
</evidence>
<proteinExistence type="inferred from homology"/>
<dbReference type="PANTHER" id="PTHR31123:SF1">
    <property type="entry name" value="ACCUMULATION OF DYADS PROTEIN 2-RELATED"/>
    <property type="match status" value="1"/>
</dbReference>
<dbReference type="GO" id="GO:0015123">
    <property type="term" value="F:acetate transmembrane transporter activity"/>
    <property type="evidence" value="ECO:0007669"/>
    <property type="project" value="TreeGrafter"/>
</dbReference>
<feature type="transmembrane region" description="Helical" evidence="6">
    <location>
        <begin position="189"/>
        <end position="206"/>
    </location>
</feature>
<reference evidence="7" key="1">
    <citation type="submission" date="2020-12" db="EMBL/GenBank/DDBJ databases">
        <title>Metabolic potential, ecology and presence of endohyphal bacteria is reflected in genomic diversity of Mucoromycotina.</title>
        <authorList>
            <person name="Muszewska A."/>
            <person name="Okrasinska A."/>
            <person name="Steczkiewicz K."/>
            <person name="Drgas O."/>
            <person name="Orlowska M."/>
            <person name="Perlinska-Lenart U."/>
            <person name="Aleksandrzak-Piekarczyk T."/>
            <person name="Szatraj K."/>
            <person name="Zielenkiewicz U."/>
            <person name="Pilsyk S."/>
            <person name="Malc E."/>
            <person name="Mieczkowski P."/>
            <person name="Kruszewska J.S."/>
            <person name="Biernat P."/>
            <person name="Pawlowska J."/>
        </authorList>
    </citation>
    <scope>NUCLEOTIDE SEQUENCE</scope>
    <source>
        <strain evidence="7">WA0000067209</strain>
    </source>
</reference>
<dbReference type="EMBL" id="JAEPQZ010000005">
    <property type="protein sequence ID" value="KAG2180941.1"/>
    <property type="molecule type" value="Genomic_DNA"/>
</dbReference>
<feature type="transmembrane region" description="Helical" evidence="6">
    <location>
        <begin position="64"/>
        <end position="85"/>
    </location>
</feature>
<keyword evidence="8" id="KW-1185">Reference proteome</keyword>
<dbReference type="InterPro" id="IPR000791">
    <property type="entry name" value="Gpr1/Fun34/SatP-like"/>
</dbReference>
<dbReference type="Proteomes" id="UP000654370">
    <property type="component" value="Unassembled WGS sequence"/>
</dbReference>
<feature type="transmembrane region" description="Helical" evidence="6">
    <location>
        <begin position="218"/>
        <end position="239"/>
    </location>
</feature>
<feature type="transmembrane region" description="Helical" evidence="6">
    <location>
        <begin position="91"/>
        <end position="112"/>
    </location>
</feature>
<evidence type="ECO:0000256" key="3">
    <source>
        <dbReference type="ARBA" id="ARBA00022692"/>
    </source>
</evidence>
<dbReference type="Pfam" id="PF01184">
    <property type="entry name" value="Gpr1_Fun34_YaaH"/>
    <property type="match status" value="1"/>
</dbReference>
<keyword evidence="5 6" id="KW-0472">Membrane</keyword>
<keyword evidence="3 6" id="KW-0812">Transmembrane</keyword>
<comment type="similarity">
    <text evidence="2">Belongs to the acetate uptake transporter (AceTr) (TC 2.A.96) family.</text>
</comment>
<evidence type="ECO:0000256" key="5">
    <source>
        <dbReference type="ARBA" id="ARBA00023136"/>
    </source>
</evidence>
<comment type="subcellular location">
    <subcellularLocation>
        <location evidence="1">Membrane</location>
        <topology evidence="1">Multi-pass membrane protein</topology>
    </subcellularLocation>
</comment>
<name>A0A8H7PVP3_MORIS</name>
<feature type="transmembrane region" description="Helical" evidence="6">
    <location>
        <begin position="165"/>
        <end position="182"/>
    </location>
</feature>
<accession>A0A8H7PVP3</accession>
<evidence type="ECO:0000313" key="7">
    <source>
        <dbReference type="EMBL" id="KAG2180941.1"/>
    </source>
</evidence>
<keyword evidence="4 6" id="KW-1133">Transmembrane helix</keyword>
<gene>
    <name evidence="7" type="ORF">INT43_008521</name>
</gene>
<dbReference type="OrthoDB" id="3648309at2759"/>
<protein>
    <submittedName>
        <fullName evidence="7">Uncharacterized protein</fullName>
    </submittedName>
</protein>
<evidence type="ECO:0000256" key="2">
    <source>
        <dbReference type="ARBA" id="ARBA00005587"/>
    </source>
</evidence>
<evidence type="ECO:0000256" key="4">
    <source>
        <dbReference type="ARBA" id="ARBA00022989"/>
    </source>
</evidence>
<feature type="transmembrane region" description="Helical" evidence="6">
    <location>
        <begin position="124"/>
        <end position="145"/>
    </location>
</feature>